<dbReference type="STRING" id="1802630.A3H26_01545"/>
<name>A0A1F4VFP0_UNCKA</name>
<evidence type="ECO:0000259" key="2">
    <source>
        <dbReference type="PROSITE" id="PS51740"/>
    </source>
</evidence>
<dbReference type="PROSITE" id="PS51740">
    <property type="entry name" value="SPOVT_ABRB"/>
    <property type="match status" value="1"/>
</dbReference>
<evidence type="ECO:0000313" key="3">
    <source>
        <dbReference type="EMBL" id="OGC56086.1"/>
    </source>
</evidence>
<protein>
    <recommendedName>
        <fullName evidence="2">SpoVT-AbrB domain-containing protein</fullName>
    </recommendedName>
</protein>
<feature type="domain" description="SpoVT-AbrB" evidence="2">
    <location>
        <begin position="2"/>
        <end position="47"/>
    </location>
</feature>
<keyword evidence="1" id="KW-0238">DNA-binding</keyword>
<reference evidence="3 4" key="1">
    <citation type="journal article" date="2016" name="Nat. Commun.">
        <title>Thousands of microbial genomes shed light on interconnected biogeochemical processes in an aquifer system.</title>
        <authorList>
            <person name="Anantharaman K."/>
            <person name="Brown C.T."/>
            <person name="Hug L.A."/>
            <person name="Sharon I."/>
            <person name="Castelle C.J."/>
            <person name="Probst A.J."/>
            <person name="Thomas B.C."/>
            <person name="Singh A."/>
            <person name="Wilkins M.J."/>
            <person name="Karaoz U."/>
            <person name="Brodie E.L."/>
            <person name="Williams K.H."/>
            <person name="Hubbard S.S."/>
            <person name="Banfield J.F."/>
        </authorList>
    </citation>
    <scope>NUCLEOTIDE SEQUENCE [LARGE SCALE GENOMIC DNA]</scope>
</reference>
<evidence type="ECO:0000313" key="4">
    <source>
        <dbReference type="Proteomes" id="UP000177763"/>
    </source>
</evidence>
<dbReference type="InterPro" id="IPR007159">
    <property type="entry name" value="SpoVT-AbrB_dom"/>
</dbReference>
<organism evidence="3 4">
    <name type="scientific">candidate division WWE3 bacterium RIFCSPLOWO2_12_FULL_36_10</name>
    <dbReference type="NCBI Taxonomy" id="1802630"/>
    <lineage>
        <taxon>Bacteria</taxon>
        <taxon>Katanobacteria</taxon>
    </lineage>
</organism>
<gene>
    <name evidence="3" type="ORF">A3H26_01545</name>
</gene>
<dbReference type="InterPro" id="IPR037914">
    <property type="entry name" value="SpoVT-AbrB_sf"/>
</dbReference>
<dbReference type="Gene3D" id="2.10.260.10">
    <property type="match status" value="1"/>
</dbReference>
<comment type="caution">
    <text evidence="3">The sequence shown here is derived from an EMBL/GenBank/DDBJ whole genome shotgun (WGS) entry which is preliminary data.</text>
</comment>
<evidence type="ECO:0000256" key="1">
    <source>
        <dbReference type="PROSITE-ProRule" id="PRU01076"/>
    </source>
</evidence>
<dbReference type="SUPFAM" id="SSF89447">
    <property type="entry name" value="AbrB/MazE/MraZ-like"/>
    <property type="match status" value="1"/>
</dbReference>
<dbReference type="AlphaFoldDB" id="A0A1F4VFP0"/>
<sequence>MTYTSTVTQKGQITLPKSARNKLNIKIRQKVTIEVEKDHIKISPTSDILTIAGFLKTKVKRPYNILNARESFEKGYSRA</sequence>
<dbReference type="SMART" id="SM00966">
    <property type="entry name" value="SpoVT_AbrB"/>
    <property type="match status" value="1"/>
</dbReference>
<proteinExistence type="predicted"/>
<dbReference type="GO" id="GO:0003677">
    <property type="term" value="F:DNA binding"/>
    <property type="evidence" value="ECO:0007669"/>
    <property type="project" value="UniProtKB-UniRule"/>
</dbReference>
<dbReference type="Pfam" id="PF04014">
    <property type="entry name" value="MazE_antitoxin"/>
    <property type="match status" value="1"/>
</dbReference>
<accession>A0A1F4VFP0</accession>
<dbReference type="Proteomes" id="UP000177763">
    <property type="component" value="Unassembled WGS sequence"/>
</dbReference>
<dbReference type="NCBIfam" id="TIGR01439">
    <property type="entry name" value="lp_hng_hel_AbrB"/>
    <property type="match status" value="1"/>
</dbReference>
<dbReference type="EMBL" id="MEVN01000047">
    <property type="protein sequence ID" value="OGC56086.1"/>
    <property type="molecule type" value="Genomic_DNA"/>
</dbReference>